<dbReference type="GO" id="GO:0005506">
    <property type="term" value="F:iron ion binding"/>
    <property type="evidence" value="ECO:0007669"/>
    <property type="project" value="InterPro"/>
</dbReference>
<evidence type="ECO:0000256" key="3">
    <source>
        <dbReference type="ARBA" id="ARBA00022723"/>
    </source>
</evidence>
<evidence type="ECO:0000256" key="8">
    <source>
        <dbReference type="RuleBase" id="RU000461"/>
    </source>
</evidence>
<evidence type="ECO:0000313" key="11">
    <source>
        <dbReference type="Proteomes" id="UP000325849"/>
    </source>
</evidence>
<dbReference type="GO" id="GO:0020037">
    <property type="term" value="F:heme binding"/>
    <property type="evidence" value="ECO:0007669"/>
    <property type="project" value="InterPro"/>
</dbReference>
<keyword evidence="2 7" id="KW-0349">Heme</keyword>
<reference evidence="10 11" key="1">
    <citation type="submission" date="2019-07" db="EMBL/GenBank/DDBJ databases">
        <title>New species of Amycolatopsis and Streptomyces.</title>
        <authorList>
            <person name="Duangmal K."/>
            <person name="Teo W.F.A."/>
            <person name="Lipun K."/>
        </authorList>
    </citation>
    <scope>NUCLEOTIDE SEQUENCE [LARGE SCALE GENOMIC DNA]</scope>
    <source>
        <strain evidence="10 11">NBRC 109810</strain>
    </source>
</reference>
<feature type="binding site" description="axial binding residue" evidence="7">
    <location>
        <position position="395"/>
    </location>
    <ligand>
        <name>heme</name>
        <dbReference type="ChEBI" id="CHEBI:30413"/>
    </ligand>
    <ligandPart>
        <name>Fe</name>
        <dbReference type="ChEBI" id="CHEBI:18248"/>
    </ligandPart>
</feature>
<dbReference type="GO" id="GO:0016705">
    <property type="term" value="F:oxidoreductase activity, acting on paired donors, with incorporation or reduction of molecular oxygen"/>
    <property type="evidence" value="ECO:0007669"/>
    <property type="project" value="InterPro"/>
</dbReference>
<comment type="similarity">
    <text evidence="1 8">Belongs to the cytochrome P450 family.</text>
</comment>
<dbReference type="InterPro" id="IPR017972">
    <property type="entry name" value="Cyt_P450_CS"/>
</dbReference>
<dbReference type="Pfam" id="PF00067">
    <property type="entry name" value="p450"/>
    <property type="match status" value="1"/>
</dbReference>
<dbReference type="EMBL" id="VJZD01000088">
    <property type="protein sequence ID" value="MPY33790.1"/>
    <property type="molecule type" value="Genomic_DNA"/>
</dbReference>
<dbReference type="InterPro" id="IPR001128">
    <property type="entry name" value="Cyt_P450"/>
</dbReference>
<dbReference type="InterPro" id="IPR002401">
    <property type="entry name" value="Cyt_P450_E_grp-I"/>
</dbReference>
<dbReference type="PANTHER" id="PTHR24291">
    <property type="entry name" value="CYTOCHROME P450 FAMILY 4"/>
    <property type="match status" value="1"/>
</dbReference>
<evidence type="ECO:0000256" key="6">
    <source>
        <dbReference type="ARBA" id="ARBA00023033"/>
    </source>
</evidence>
<dbReference type="PANTHER" id="PTHR24291:SF50">
    <property type="entry name" value="BIFUNCTIONAL ALBAFLAVENONE MONOOXYGENASE_TERPENE SYNTHASE"/>
    <property type="match status" value="1"/>
</dbReference>
<keyword evidence="6 8" id="KW-0503">Monooxygenase</keyword>
<dbReference type="RefSeq" id="WP_152890562.1">
    <property type="nucleotide sequence ID" value="NZ_VJZD01000088.1"/>
</dbReference>
<dbReference type="Gene3D" id="1.10.630.10">
    <property type="entry name" value="Cytochrome P450"/>
    <property type="match status" value="1"/>
</dbReference>
<dbReference type="InterPro" id="IPR036396">
    <property type="entry name" value="Cyt_P450_sf"/>
</dbReference>
<keyword evidence="5 7" id="KW-0408">Iron</keyword>
<dbReference type="CDD" id="cd11049">
    <property type="entry name" value="CYP170A1-like"/>
    <property type="match status" value="1"/>
</dbReference>
<accession>A0A5N8VEX5</accession>
<dbReference type="SUPFAM" id="SSF48264">
    <property type="entry name" value="Cytochrome P450"/>
    <property type="match status" value="1"/>
</dbReference>
<evidence type="ECO:0000256" key="5">
    <source>
        <dbReference type="ARBA" id="ARBA00023004"/>
    </source>
</evidence>
<dbReference type="AlphaFoldDB" id="A0A5N8VEX5"/>
<keyword evidence="4 8" id="KW-0560">Oxidoreductase</keyword>
<comment type="caution">
    <text evidence="10">The sequence shown here is derived from an EMBL/GenBank/DDBJ whole genome shotgun (WGS) entry which is preliminary data.</text>
</comment>
<feature type="region of interest" description="Disordered" evidence="9">
    <location>
        <begin position="444"/>
        <end position="466"/>
    </location>
</feature>
<dbReference type="PRINTS" id="PR00463">
    <property type="entry name" value="EP450I"/>
</dbReference>
<gene>
    <name evidence="10" type="ORF">FNH09_21885</name>
</gene>
<protein>
    <submittedName>
        <fullName evidence="10">Cytochrome P450</fullName>
    </submittedName>
</protein>
<evidence type="ECO:0000313" key="10">
    <source>
        <dbReference type="EMBL" id="MPY33790.1"/>
    </source>
</evidence>
<evidence type="ECO:0000256" key="7">
    <source>
        <dbReference type="PIRSR" id="PIRSR602401-1"/>
    </source>
</evidence>
<evidence type="ECO:0000256" key="4">
    <source>
        <dbReference type="ARBA" id="ARBA00023002"/>
    </source>
</evidence>
<dbReference type="PROSITE" id="PS00086">
    <property type="entry name" value="CYTOCHROME_P450"/>
    <property type="match status" value="1"/>
</dbReference>
<evidence type="ECO:0000256" key="9">
    <source>
        <dbReference type="SAM" id="MobiDB-lite"/>
    </source>
</evidence>
<dbReference type="Proteomes" id="UP000325849">
    <property type="component" value="Unassembled WGS sequence"/>
</dbReference>
<dbReference type="GO" id="GO:0004497">
    <property type="term" value="F:monooxygenase activity"/>
    <property type="evidence" value="ECO:0007669"/>
    <property type="project" value="UniProtKB-KW"/>
</dbReference>
<dbReference type="PRINTS" id="PR00385">
    <property type="entry name" value="P450"/>
</dbReference>
<name>A0A5N8VEX5_9ACTN</name>
<keyword evidence="11" id="KW-1185">Reference proteome</keyword>
<dbReference type="InterPro" id="IPR050196">
    <property type="entry name" value="Cytochrome_P450_Monoox"/>
</dbReference>
<sequence>MGKDLDTVPLAPRHLPLLGHSVALLRDRLGFIASLPRHGDLVRLRLGPHTMVLVCDPGLVQEALRDDRTFDKGGPFFDRAREAVGNGLATCPHGRHRRQRRLCQPAFRPARLPDYAAAVTSAAYETTEAWTDGEVVDVNRAMLAITNRALATTMFSSRLPDTTTRQIGEDAETIMSGAMRRMFVPAPFDRAPTPGNLRFQRARARLRQTVADVIASHRADGSDHQDLLSALLLAEEPDDPQDGPGALSDGEIADQVVTFFIAGTETTAGLLSWVLYELARHPDIQDRLHAHVTQVLAGRPPRAVDVPELTYLTQVITEALRLHAITWLVTRTVTEDTKLGGTRLPAGTTLALSQYAVHWNPRIHPRPRDFDPDRWTEQPPERTSFIPFGSGPRRCIGDRFALQEATVVLALLIGSWKFTALTDRPARIALSAACVPRDLRLRLEARPAPGNNDGHPTGRPVPPRHP</sequence>
<keyword evidence="3 7" id="KW-0479">Metal-binding</keyword>
<organism evidence="10 11">
    <name type="scientific">Streptomyces adustus</name>
    <dbReference type="NCBI Taxonomy" id="1609272"/>
    <lineage>
        <taxon>Bacteria</taxon>
        <taxon>Bacillati</taxon>
        <taxon>Actinomycetota</taxon>
        <taxon>Actinomycetes</taxon>
        <taxon>Kitasatosporales</taxon>
        <taxon>Streptomycetaceae</taxon>
        <taxon>Streptomyces</taxon>
    </lineage>
</organism>
<comment type="cofactor">
    <cofactor evidence="7">
        <name>heme</name>
        <dbReference type="ChEBI" id="CHEBI:30413"/>
    </cofactor>
</comment>
<dbReference type="OrthoDB" id="4746309at2"/>
<evidence type="ECO:0000256" key="2">
    <source>
        <dbReference type="ARBA" id="ARBA00022617"/>
    </source>
</evidence>
<proteinExistence type="inferred from homology"/>
<evidence type="ECO:0000256" key="1">
    <source>
        <dbReference type="ARBA" id="ARBA00010617"/>
    </source>
</evidence>